<reference evidence="3" key="1">
    <citation type="submission" date="2011-03" db="EMBL/GenBank/DDBJ databases">
        <title>Draft genome sequence of Brevundimonas diminuta.</title>
        <authorList>
            <person name="Brown P.J.B."/>
            <person name="Buechlein A."/>
            <person name="Hemmerich C."/>
            <person name="Brun Y.V."/>
        </authorList>
    </citation>
    <scope>NUCLEOTIDE SEQUENCE [LARGE SCALE GENOMIC DNA]</scope>
    <source>
        <strain evidence="3">C19</strain>
    </source>
</reference>
<proteinExistence type="predicted"/>
<evidence type="ECO:0000256" key="1">
    <source>
        <dbReference type="SAM" id="Phobius"/>
    </source>
</evidence>
<dbReference type="eggNOG" id="COG1585">
    <property type="taxonomic scope" value="Bacteria"/>
</dbReference>
<sequence>MTDVFLIPPMGLQAFWIWLTFGILLLGLEVFLGTQWLLWSAAAAGLVAVVCLTGLPFGLVAQVIVFAILSIGGALLTRKFLKVPGLGPDVNDPHVRMLGKEAEILSGFALVAGGERTGRVMFDGVEWPAVLKEDAGDIKLKDKDRVVIERIHEGRLYVKPAE</sequence>
<keyword evidence="1" id="KW-0812">Transmembrane</keyword>
<organism evidence="2 3">
    <name type="scientific">Asticcacaulis biprosthecium C19</name>
    <dbReference type="NCBI Taxonomy" id="715226"/>
    <lineage>
        <taxon>Bacteria</taxon>
        <taxon>Pseudomonadati</taxon>
        <taxon>Pseudomonadota</taxon>
        <taxon>Alphaproteobacteria</taxon>
        <taxon>Caulobacterales</taxon>
        <taxon>Caulobacteraceae</taxon>
        <taxon>Asticcacaulis</taxon>
    </lineage>
</organism>
<dbReference type="Proteomes" id="UP000006512">
    <property type="component" value="Unassembled WGS sequence"/>
</dbReference>
<keyword evidence="1" id="KW-0472">Membrane</keyword>
<dbReference type="STRING" id="715226.ABI_43550"/>
<feature type="transmembrane region" description="Helical" evidence="1">
    <location>
        <begin position="12"/>
        <end position="32"/>
    </location>
</feature>
<dbReference type="Gene3D" id="2.40.50.140">
    <property type="entry name" value="Nucleic acid-binding proteins"/>
    <property type="match status" value="1"/>
</dbReference>
<accession>F4QT61</accession>
<dbReference type="RefSeq" id="WP_006275130.1">
    <property type="nucleotide sequence ID" value="NZ_GL883080.1"/>
</dbReference>
<dbReference type="OrthoDB" id="7204091at2"/>
<dbReference type="InterPro" id="IPR012340">
    <property type="entry name" value="NA-bd_OB-fold"/>
</dbReference>
<keyword evidence="3" id="KW-1185">Reference proteome</keyword>
<dbReference type="EMBL" id="GL883080">
    <property type="protein sequence ID" value="EGF89931.1"/>
    <property type="molecule type" value="Genomic_DNA"/>
</dbReference>
<dbReference type="AlphaFoldDB" id="F4QT61"/>
<evidence type="ECO:0000313" key="3">
    <source>
        <dbReference type="Proteomes" id="UP000006512"/>
    </source>
</evidence>
<gene>
    <name evidence="2" type="ORF">ABI_43550</name>
</gene>
<protein>
    <submittedName>
        <fullName evidence="2">NfeD-like family protein</fullName>
    </submittedName>
</protein>
<keyword evidence="1" id="KW-1133">Transmembrane helix</keyword>
<name>F4QT61_9CAUL</name>
<evidence type="ECO:0000313" key="2">
    <source>
        <dbReference type="EMBL" id="EGF89931.1"/>
    </source>
</evidence>
<dbReference type="HOGENOM" id="CLU_116732_4_1_5"/>
<feature type="transmembrane region" description="Helical" evidence="1">
    <location>
        <begin position="38"/>
        <end position="71"/>
    </location>
</feature>